<proteinExistence type="predicted"/>
<keyword evidence="2" id="KW-0472">Membrane</keyword>
<organism evidence="3 4">
    <name type="scientific">Halorubrum sodomense</name>
    <dbReference type="NCBI Taxonomy" id="35743"/>
    <lineage>
        <taxon>Archaea</taxon>
        <taxon>Methanobacteriati</taxon>
        <taxon>Methanobacteriota</taxon>
        <taxon>Stenosarchaea group</taxon>
        <taxon>Halobacteria</taxon>
        <taxon>Halobacteriales</taxon>
        <taxon>Haloferacaceae</taxon>
        <taxon>Halorubrum</taxon>
    </lineage>
</organism>
<evidence type="ECO:0000313" key="4">
    <source>
        <dbReference type="Proteomes" id="UP000198932"/>
    </source>
</evidence>
<reference evidence="4" key="1">
    <citation type="submission" date="2016-10" db="EMBL/GenBank/DDBJ databases">
        <authorList>
            <person name="Varghese N."/>
            <person name="Submissions S."/>
        </authorList>
    </citation>
    <scope>NUCLEOTIDE SEQUENCE [LARGE SCALE GENOMIC DNA]</scope>
    <source>
        <strain evidence="4">RD 26</strain>
    </source>
</reference>
<evidence type="ECO:0000256" key="2">
    <source>
        <dbReference type="SAM" id="Phobius"/>
    </source>
</evidence>
<dbReference type="STRING" id="35743.SAMN04487937_2988"/>
<dbReference type="OrthoDB" id="321936at2157"/>
<dbReference type="Proteomes" id="UP000198932">
    <property type="component" value="Unassembled WGS sequence"/>
</dbReference>
<dbReference type="EMBL" id="FOYN01000005">
    <property type="protein sequence ID" value="SFR59641.1"/>
    <property type="molecule type" value="Genomic_DNA"/>
</dbReference>
<gene>
    <name evidence="3" type="ORF">SAMN04487937_2988</name>
</gene>
<keyword evidence="2" id="KW-0812">Transmembrane</keyword>
<evidence type="ECO:0000313" key="3">
    <source>
        <dbReference type="EMBL" id="SFR59641.1"/>
    </source>
</evidence>
<dbReference type="AlphaFoldDB" id="A0A1I6HYW6"/>
<evidence type="ECO:0000256" key="1">
    <source>
        <dbReference type="SAM" id="MobiDB-lite"/>
    </source>
</evidence>
<name>A0A1I6HYW6_HALSD</name>
<feature type="compositionally biased region" description="Polar residues" evidence="1">
    <location>
        <begin position="1"/>
        <end position="18"/>
    </location>
</feature>
<protein>
    <submittedName>
        <fullName evidence="3">Uncharacterized protein</fullName>
    </submittedName>
</protein>
<feature type="transmembrane region" description="Helical" evidence="2">
    <location>
        <begin position="65"/>
        <end position="83"/>
    </location>
</feature>
<keyword evidence="2" id="KW-1133">Transmembrane helix</keyword>
<accession>A0A1I6HYW6</accession>
<feature type="region of interest" description="Disordered" evidence="1">
    <location>
        <begin position="1"/>
        <end position="39"/>
    </location>
</feature>
<feature type="compositionally biased region" description="Polar residues" evidence="1">
    <location>
        <begin position="25"/>
        <end position="39"/>
    </location>
</feature>
<keyword evidence="4" id="KW-1185">Reference proteome</keyword>
<sequence length="88" mass="9347">MSDFSTTVNGDPWQSPSISDGPVTTMGNSTAQTTGLETSTEVVNIESPIAAWLEDSKWSREDLRLLTDIIGAIGTLGFLYLALNGVNA</sequence>
<dbReference type="RefSeq" id="WP_092924136.1">
    <property type="nucleotide sequence ID" value="NZ_FOYN01000005.1"/>
</dbReference>